<feature type="region of interest" description="Disordered" evidence="1">
    <location>
        <begin position="188"/>
        <end position="233"/>
    </location>
</feature>
<dbReference type="OrthoDB" id="5919401at2759"/>
<evidence type="ECO:0000313" key="3">
    <source>
        <dbReference type="Proteomes" id="UP000824540"/>
    </source>
</evidence>
<dbReference type="Pfam" id="PF15389">
    <property type="entry name" value="DUF4612"/>
    <property type="match status" value="2"/>
</dbReference>
<dbReference type="InterPro" id="IPR027967">
    <property type="entry name" value="DUF4612"/>
</dbReference>
<evidence type="ECO:0000256" key="1">
    <source>
        <dbReference type="SAM" id="MobiDB-lite"/>
    </source>
</evidence>
<reference evidence="2" key="1">
    <citation type="thesis" date="2021" institute="BYU ScholarsArchive" country="Provo, UT, USA">
        <title>Applications of and Algorithms for Genome Assembly and Genomic Analyses with an Emphasis on Marine Teleosts.</title>
        <authorList>
            <person name="Pickett B.D."/>
        </authorList>
    </citation>
    <scope>NUCLEOTIDE SEQUENCE</scope>
    <source>
        <strain evidence="2">HI-2016</strain>
    </source>
</reference>
<evidence type="ECO:0000313" key="2">
    <source>
        <dbReference type="EMBL" id="KAG9351267.1"/>
    </source>
</evidence>
<protein>
    <submittedName>
        <fullName evidence="2">Uncharacterized protein</fullName>
    </submittedName>
</protein>
<accession>A0A8T2PMV2</accession>
<name>A0A8T2PMV2_9TELE</name>
<comment type="caution">
    <text evidence="2">The sequence shown here is derived from an EMBL/GenBank/DDBJ whole genome shotgun (WGS) entry which is preliminary data.</text>
</comment>
<gene>
    <name evidence="2" type="ORF">JZ751_025159</name>
</gene>
<dbReference type="PANTHER" id="PTHR14974:SF3">
    <property type="entry name" value="SIMILAR TO RIKEN CDNA 1700025G04 GENE"/>
    <property type="match status" value="1"/>
</dbReference>
<dbReference type="AlphaFoldDB" id="A0A8T2PMV2"/>
<proteinExistence type="predicted"/>
<dbReference type="Proteomes" id="UP000824540">
    <property type="component" value="Unassembled WGS sequence"/>
</dbReference>
<keyword evidence="3" id="KW-1185">Reference proteome</keyword>
<dbReference type="EMBL" id="JAFBMS010000007">
    <property type="protein sequence ID" value="KAG9351267.1"/>
    <property type="molecule type" value="Genomic_DNA"/>
</dbReference>
<dbReference type="PANTHER" id="PTHR14974">
    <property type="entry name" value="SIMILAR TO RIKEN CDNA 1700025G04 GENE"/>
    <property type="match status" value="1"/>
</dbReference>
<organism evidence="2 3">
    <name type="scientific">Albula glossodonta</name>
    <name type="common">roundjaw bonefish</name>
    <dbReference type="NCBI Taxonomy" id="121402"/>
    <lineage>
        <taxon>Eukaryota</taxon>
        <taxon>Metazoa</taxon>
        <taxon>Chordata</taxon>
        <taxon>Craniata</taxon>
        <taxon>Vertebrata</taxon>
        <taxon>Euteleostomi</taxon>
        <taxon>Actinopterygii</taxon>
        <taxon>Neopterygii</taxon>
        <taxon>Teleostei</taxon>
        <taxon>Albuliformes</taxon>
        <taxon>Albulidae</taxon>
        <taxon>Albula</taxon>
    </lineage>
</organism>
<sequence>MKLCPCQRERWRDRERKEHCWNQHLRCSKPVTLFILSLLPADKAGRDEYKMKGVEEVKYMRGGEEDRVNARNQENLHARRRHLCLSHALSSWCALAGLACSTNQLPQEYIPKLFTPYHLSPTTAHFPTQKNLREKWGGLEREKSAVAYRGKQHKEVPGPTANRTNIHMSESQQEFFRMLDEKIEKGRDYCSEEDDDADSVTPHRSGTLLGGKDGTDTQTQSSQACPDHGELTPPIPKIVDFLRPGQKHTHRPTCPLYCVFKRKSVKEIGGA</sequence>